<protein>
    <recommendedName>
        <fullName evidence="2">Serpin domain-containing protein</fullName>
    </recommendedName>
</protein>
<gene>
    <name evidence="3" type="ORF">TELCIR_20926</name>
</gene>
<dbReference type="InterPro" id="IPR042185">
    <property type="entry name" value="Serpin_sf_2"/>
</dbReference>
<dbReference type="Gene3D" id="2.30.39.10">
    <property type="entry name" value="Alpha-1-antitrypsin, domain 1"/>
    <property type="match status" value="1"/>
</dbReference>
<dbReference type="InterPro" id="IPR042178">
    <property type="entry name" value="Serpin_sf_1"/>
</dbReference>
<dbReference type="AlphaFoldDB" id="A0A2G9TI42"/>
<accession>A0A2G9TI42</accession>
<name>A0A2G9TI42_TELCI</name>
<dbReference type="OrthoDB" id="9518664at2759"/>
<keyword evidence="4" id="KW-1185">Reference proteome</keyword>
<dbReference type="EMBL" id="KZ364431">
    <property type="protein sequence ID" value="PIO57654.1"/>
    <property type="molecule type" value="Genomic_DNA"/>
</dbReference>
<dbReference type="InterPro" id="IPR036186">
    <property type="entry name" value="Serpin_sf"/>
</dbReference>
<dbReference type="PANTHER" id="PTHR11461">
    <property type="entry name" value="SERINE PROTEASE INHIBITOR, SERPIN"/>
    <property type="match status" value="1"/>
</dbReference>
<dbReference type="SUPFAM" id="SSF56574">
    <property type="entry name" value="Serpins"/>
    <property type="match status" value="1"/>
</dbReference>
<dbReference type="Proteomes" id="UP000230423">
    <property type="component" value="Unassembled WGS sequence"/>
</dbReference>
<dbReference type="GO" id="GO:0005615">
    <property type="term" value="C:extracellular space"/>
    <property type="evidence" value="ECO:0007669"/>
    <property type="project" value="InterPro"/>
</dbReference>
<sequence>TGNDVPELIRQLAAADGVLMAVATKFYLADSTTLHEEYNNTVSKNFDVTAERLNFRDQQLTVQTVNSFVSDATRGMLKKLLSDDFSAPDMKAFLVNAVYFKGQWADRFSEDSTQKDVFHGIKGDREVRINVYNLS</sequence>
<proteinExistence type="inferred from homology"/>
<evidence type="ECO:0000313" key="4">
    <source>
        <dbReference type="Proteomes" id="UP000230423"/>
    </source>
</evidence>
<dbReference type="InterPro" id="IPR000215">
    <property type="entry name" value="Serpin_fam"/>
</dbReference>
<dbReference type="Pfam" id="PF00079">
    <property type="entry name" value="Serpin"/>
    <property type="match status" value="1"/>
</dbReference>
<dbReference type="GO" id="GO:0004867">
    <property type="term" value="F:serine-type endopeptidase inhibitor activity"/>
    <property type="evidence" value="ECO:0007669"/>
    <property type="project" value="InterPro"/>
</dbReference>
<dbReference type="PANTHER" id="PTHR11461:SF211">
    <property type="entry name" value="GH10112P-RELATED"/>
    <property type="match status" value="1"/>
</dbReference>
<evidence type="ECO:0000256" key="1">
    <source>
        <dbReference type="ARBA" id="ARBA00009500"/>
    </source>
</evidence>
<comment type="similarity">
    <text evidence="1">Belongs to the serpin family.</text>
</comment>
<dbReference type="InterPro" id="IPR023796">
    <property type="entry name" value="Serpin_dom"/>
</dbReference>
<reference evidence="3 4" key="1">
    <citation type="submission" date="2015-09" db="EMBL/GenBank/DDBJ databases">
        <title>Draft genome of the parasitic nematode Teladorsagia circumcincta isolate WARC Sus (inbred).</title>
        <authorList>
            <person name="Mitreva M."/>
        </authorList>
    </citation>
    <scope>NUCLEOTIDE SEQUENCE [LARGE SCALE GENOMIC DNA]</scope>
    <source>
        <strain evidence="3 4">S</strain>
    </source>
</reference>
<dbReference type="Gene3D" id="3.30.497.10">
    <property type="entry name" value="Antithrombin, subunit I, domain 2"/>
    <property type="match status" value="1"/>
</dbReference>
<evidence type="ECO:0000313" key="3">
    <source>
        <dbReference type="EMBL" id="PIO57654.1"/>
    </source>
</evidence>
<feature type="non-terminal residue" evidence="3">
    <location>
        <position position="1"/>
    </location>
</feature>
<feature type="domain" description="Serpin" evidence="2">
    <location>
        <begin position="7"/>
        <end position="124"/>
    </location>
</feature>
<evidence type="ECO:0000259" key="2">
    <source>
        <dbReference type="Pfam" id="PF00079"/>
    </source>
</evidence>
<organism evidence="3 4">
    <name type="scientific">Teladorsagia circumcincta</name>
    <name type="common">Brown stomach worm</name>
    <name type="synonym">Ostertagia circumcincta</name>
    <dbReference type="NCBI Taxonomy" id="45464"/>
    <lineage>
        <taxon>Eukaryota</taxon>
        <taxon>Metazoa</taxon>
        <taxon>Ecdysozoa</taxon>
        <taxon>Nematoda</taxon>
        <taxon>Chromadorea</taxon>
        <taxon>Rhabditida</taxon>
        <taxon>Rhabditina</taxon>
        <taxon>Rhabditomorpha</taxon>
        <taxon>Strongyloidea</taxon>
        <taxon>Trichostrongylidae</taxon>
        <taxon>Teladorsagia</taxon>
    </lineage>
</organism>